<keyword evidence="2" id="KW-0012">Acyltransferase</keyword>
<reference evidence="2 3" key="1">
    <citation type="submission" date="2023-12" db="EMBL/GenBank/DDBJ databases">
        <title>Micromonospora sp. nov., isolated from Atacama Desert.</title>
        <authorList>
            <person name="Carro L."/>
            <person name="Golinska P."/>
            <person name="Klenk H.-P."/>
            <person name="Goodfellow M."/>
        </authorList>
    </citation>
    <scope>NUCLEOTIDE SEQUENCE [LARGE SCALE GENOMIC DNA]</scope>
    <source>
        <strain evidence="2 3">4G53</strain>
    </source>
</reference>
<dbReference type="Gene3D" id="3.40.630.30">
    <property type="match status" value="1"/>
</dbReference>
<dbReference type="InterPro" id="IPR016181">
    <property type="entry name" value="Acyl_CoA_acyltransferase"/>
</dbReference>
<organism evidence="2 3">
    <name type="scientific">Micromonospora sicca</name>
    <dbReference type="NCBI Taxonomy" id="2202420"/>
    <lineage>
        <taxon>Bacteria</taxon>
        <taxon>Bacillati</taxon>
        <taxon>Actinomycetota</taxon>
        <taxon>Actinomycetes</taxon>
        <taxon>Micromonosporales</taxon>
        <taxon>Micromonosporaceae</taxon>
        <taxon>Micromonospora</taxon>
    </lineage>
</organism>
<protein>
    <submittedName>
        <fullName evidence="2">GNAT family N-acetyltransferase</fullName>
        <ecNumber evidence="2">2.3.1.-</ecNumber>
    </submittedName>
</protein>
<dbReference type="Proteomes" id="UP001290101">
    <property type="component" value="Unassembled WGS sequence"/>
</dbReference>
<accession>A0ABU5JQP2</accession>
<gene>
    <name evidence="2" type="ORF">U2F25_35565</name>
</gene>
<comment type="caution">
    <text evidence="2">The sequence shown here is derived from an EMBL/GenBank/DDBJ whole genome shotgun (WGS) entry which is preliminary data.</text>
</comment>
<dbReference type="RefSeq" id="WP_322444134.1">
    <property type="nucleotide sequence ID" value="NZ_JAXOTQ010000107.1"/>
</dbReference>
<feature type="domain" description="N-acetyltransferase" evidence="1">
    <location>
        <begin position="11"/>
        <end position="153"/>
    </location>
</feature>
<name>A0ABU5JQP2_9ACTN</name>
<keyword evidence="3" id="KW-1185">Reference proteome</keyword>
<evidence type="ECO:0000313" key="3">
    <source>
        <dbReference type="Proteomes" id="UP001290101"/>
    </source>
</evidence>
<dbReference type="CDD" id="cd04301">
    <property type="entry name" value="NAT_SF"/>
    <property type="match status" value="1"/>
</dbReference>
<sequence>MLAKGGAESPASIRLVTPSSRDREAIDAAIQLGNGARATLGHMPFSAYDDAADKGTLLMAYAEDRAVGYALYALARRRVRLSHLCVDSDRRGEGIARLLVEHISDLHHDHLGIAARCRRDYRLGEMWIRLGFAQRGERPGRGSSGEPLIDWWRDHDHPNLLSADADTVLVRAAIDMNVVRDLTEADRTNADESYALLAPHLVGLLEIVRTAALNTEIDRLDSDLRSQCTHRVQSFPTVRSDSAARAHIIDELRRHTRPLDPMPFR</sequence>
<evidence type="ECO:0000259" key="1">
    <source>
        <dbReference type="PROSITE" id="PS51186"/>
    </source>
</evidence>
<dbReference type="Pfam" id="PF13673">
    <property type="entry name" value="Acetyltransf_10"/>
    <property type="match status" value="1"/>
</dbReference>
<dbReference type="EC" id="2.3.1.-" evidence="2"/>
<keyword evidence="2" id="KW-0808">Transferase</keyword>
<evidence type="ECO:0000313" key="2">
    <source>
        <dbReference type="EMBL" id="MDZ5494688.1"/>
    </source>
</evidence>
<dbReference type="PROSITE" id="PS51186">
    <property type="entry name" value="GNAT"/>
    <property type="match status" value="1"/>
</dbReference>
<proteinExistence type="predicted"/>
<dbReference type="EMBL" id="JAXOTQ010000107">
    <property type="protein sequence ID" value="MDZ5494688.1"/>
    <property type="molecule type" value="Genomic_DNA"/>
</dbReference>
<dbReference type="InterPro" id="IPR000182">
    <property type="entry name" value="GNAT_dom"/>
</dbReference>
<dbReference type="GO" id="GO:0016746">
    <property type="term" value="F:acyltransferase activity"/>
    <property type="evidence" value="ECO:0007669"/>
    <property type="project" value="UniProtKB-KW"/>
</dbReference>
<dbReference type="SUPFAM" id="SSF55729">
    <property type="entry name" value="Acyl-CoA N-acyltransferases (Nat)"/>
    <property type="match status" value="1"/>
</dbReference>